<evidence type="ECO:0000313" key="2">
    <source>
        <dbReference type="Proteomes" id="UP000245638"/>
    </source>
</evidence>
<dbReference type="EMBL" id="QEFD01000196">
    <property type="protein sequence ID" value="PVU74616.1"/>
    <property type="molecule type" value="Genomic_DNA"/>
</dbReference>
<sequence>MLSRGFNANNVKKENTPINAADTLKILMTSSDKDKKIEELVKNCESKENIKNEIKCLINHFNDIKNIISLPIIVKKLSDDKLEIIDGNHRAIVAAVLCRKCDVKLVAYIGEQPINYVQKLGLK</sequence>
<dbReference type="AlphaFoldDB" id="A0A2T9X3E1"/>
<dbReference type="CDD" id="cd16387">
    <property type="entry name" value="ParB_N_Srx"/>
    <property type="match status" value="1"/>
</dbReference>
<protein>
    <submittedName>
        <fullName evidence="1">Uncharacterized protein</fullName>
    </submittedName>
</protein>
<reference evidence="1 2" key="1">
    <citation type="journal article" date="2015" name="Appl. Environ. Microbiol.">
        <title>Nanoarchaeota, Their Sulfolobales Host, and Nanoarchaeota Virus Distribution across Yellowstone National Park Hot Springs.</title>
        <authorList>
            <person name="Munson-McGee J.H."/>
            <person name="Field E.K."/>
            <person name="Bateson M."/>
            <person name="Rooney C."/>
            <person name="Stepanauskas R."/>
            <person name="Young M.J."/>
        </authorList>
    </citation>
    <scope>NUCLEOTIDE SEQUENCE [LARGE SCALE GENOMIC DNA]</scope>
    <source>
        <strain evidence="1">SCGC AC-742_N10</strain>
    </source>
</reference>
<organism evidence="1 2">
    <name type="scientific">Acidianus hospitalis</name>
    <dbReference type="NCBI Taxonomy" id="563177"/>
    <lineage>
        <taxon>Archaea</taxon>
        <taxon>Thermoproteota</taxon>
        <taxon>Thermoprotei</taxon>
        <taxon>Sulfolobales</taxon>
        <taxon>Sulfolobaceae</taxon>
        <taxon>Acidianus</taxon>
    </lineage>
</organism>
<dbReference type="SUPFAM" id="SSF110849">
    <property type="entry name" value="ParB/Sulfiredoxin"/>
    <property type="match status" value="1"/>
</dbReference>
<evidence type="ECO:0000313" key="1">
    <source>
        <dbReference type="EMBL" id="PVU74616.1"/>
    </source>
</evidence>
<dbReference type="InterPro" id="IPR036086">
    <property type="entry name" value="ParB/Sulfiredoxin_sf"/>
</dbReference>
<accession>A0A2T9X3E1</accession>
<dbReference type="Gene3D" id="3.90.1530.10">
    <property type="entry name" value="Conserved hypothetical protein from pyrococcus furiosus pfu- 392566-001, ParB domain"/>
    <property type="match status" value="1"/>
</dbReference>
<comment type="caution">
    <text evidence="1">The sequence shown here is derived from an EMBL/GenBank/DDBJ whole genome shotgun (WGS) entry which is preliminary data.</text>
</comment>
<proteinExistence type="predicted"/>
<dbReference type="Proteomes" id="UP000245638">
    <property type="component" value="Unassembled WGS sequence"/>
</dbReference>
<name>A0A2T9X3E1_9CREN</name>
<gene>
    <name evidence="1" type="ORF">DDW13_06765</name>
</gene>